<gene>
    <name evidence="4" type="ordered locus">EFER_3896</name>
</gene>
<dbReference type="InterPro" id="IPR047778">
    <property type="entry name" value="STM4014-like"/>
</dbReference>
<dbReference type="GO" id="GO:0009432">
    <property type="term" value="P:SOS response"/>
    <property type="evidence" value="ECO:0007669"/>
    <property type="project" value="TreeGrafter"/>
</dbReference>
<feature type="domain" description="ATP-grasp" evidence="3">
    <location>
        <begin position="119"/>
        <end position="344"/>
    </location>
</feature>
<reference evidence="5" key="1">
    <citation type="journal article" date="2009" name="PLoS Genet.">
        <title>Organised genome dynamics in the Escherichia coli species results in highly diverse adaptive paths.</title>
        <authorList>
            <person name="Touchon M."/>
            <person name="Hoede C."/>
            <person name="Tenaillon O."/>
            <person name="Barbe V."/>
            <person name="Baeriswyl S."/>
            <person name="Bidet P."/>
            <person name="Bingen E."/>
            <person name="Bonacorsi S."/>
            <person name="Bouchier C."/>
            <person name="Bouvet O."/>
            <person name="Calteau A."/>
            <person name="Chiapello H."/>
            <person name="Clermont O."/>
            <person name="Cruveiller S."/>
            <person name="Danchin A."/>
            <person name="Diard M."/>
            <person name="Dossat C."/>
            <person name="Karoui M.E."/>
            <person name="Frapy E."/>
            <person name="Garry L."/>
            <person name="Ghigo J.M."/>
            <person name="Gilles A.M."/>
            <person name="Johnson J."/>
            <person name="Le Bouguenec C."/>
            <person name="Lescat M."/>
            <person name="Mangenot S."/>
            <person name="Martinez-Jehanne V."/>
            <person name="Matic I."/>
            <person name="Nassif X."/>
            <person name="Oztas S."/>
            <person name="Petit M.A."/>
            <person name="Pichon C."/>
            <person name="Rouy Z."/>
            <person name="Ruf C.S."/>
            <person name="Schneider D."/>
            <person name="Tourret J."/>
            <person name="Vacherie B."/>
            <person name="Vallenet D."/>
            <person name="Medigue C."/>
            <person name="Rocha E.P.C."/>
            <person name="Denamur E."/>
        </authorList>
    </citation>
    <scope>NUCLEOTIDE SEQUENCE [LARGE SCALE GENOMIC DNA]</scope>
    <source>
        <strain evidence="5">ATCC 35469 / DSM 13698 / BCRC 15582 / CCUG 18766 / IAM 14443 / JCM 21226 / LMG 7866 / NBRC 102419 / NCTC 12128 / CDC 0568-73</strain>
    </source>
</reference>
<accession>B7LVG6</accession>
<organism evidence="4 5">
    <name type="scientific">Escherichia fergusonii (strain ATCC 35469 / DSM 13698 / CCUG 18766 / IAM 14443 / JCM 21226 / LMG 7866 / NBRC 102419 / NCTC 12128 / CDC 0568-73)</name>
    <dbReference type="NCBI Taxonomy" id="585054"/>
    <lineage>
        <taxon>Bacteria</taxon>
        <taxon>Pseudomonadati</taxon>
        <taxon>Pseudomonadota</taxon>
        <taxon>Gammaproteobacteria</taxon>
        <taxon>Enterobacterales</taxon>
        <taxon>Enterobacteriaceae</taxon>
        <taxon>Escherichia</taxon>
    </lineage>
</organism>
<dbReference type="KEGG" id="efe:EFER_3896"/>
<dbReference type="HOGENOM" id="CLU_055111_0_0_6"/>
<dbReference type="PANTHER" id="PTHR21621:SF0">
    <property type="entry name" value="BETA-CITRYLGLUTAMATE SYNTHASE B-RELATED"/>
    <property type="match status" value="1"/>
</dbReference>
<proteinExistence type="predicted"/>
<dbReference type="AlphaFoldDB" id="B7LVG6"/>
<evidence type="ECO:0000313" key="4">
    <source>
        <dbReference type="EMBL" id="CAQ91330.1"/>
    </source>
</evidence>
<keyword evidence="2" id="KW-0067">ATP-binding</keyword>
<dbReference type="GO" id="GO:0046872">
    <property type="term" value="F:metal ion binding"/>
    <property type="evidence" value="ECO:0007669"/>
    <property type="project" value="InterPro"/>
</dbReference>
<protein>
    <recommendedName>
        <fullName evidence="3">ATP-grasp domain-containing protein</fullName>
    </recommendedName>
</protein>
<evidence type="ECO:0000313" key="5">
    <source>
        <dbReference type="Proteomes" id="UP000000745"/>
    </source>
</evidence>
<name>B7LVG6_ESCF3</name>
<dbReference type="NCBIfam" id="NF038074">
    <property type="entry name" value="fam_STM4014"/>
    <property type="match status" value="1"/>
</dbReference>
<dbReference type="PANTHER" id="PTHR21621">
    <property type="entry name" value="RIBOSOMAL PROTEIN S6 MODIFICATION PROTEIN"/>
    <property type="match status" value="1"/>
</dbReference>
<keyword evidence="2" id="KW-0547">Nucleotide-binding</keyword>
<dbReference type="EMBL" id="CU928158">
    <property type="protein sequence ID" value="CAQ91330.1"/>
    <property type="molecule type" value="Genomic_DNA"/>
</dbReference>
<evidence type="ECO:0000259" key="3">
    <source>
        <dbReference type="PROSITE" id="PS50975"/>
    </source>
</evidence>
<dbReference type="SUPFAM" id="SSF56059">
    <property type="entry name" value="Glutathione synthetase ATP-binding domain-like"/>
    <property type="match status" value="1"/>
</dbReference>
<sequence length="348" mass="39899">MKFIGRESSLPLFITEKEFFVITLIGHPESKRTFYFCQAASCLQEHINVVSYDQALTLPLNKGMVKIDPPLHQETDIRLINTVSQNYITFLQKMVNRREIRFINSPEGIINLLDKCHCKHRLIEHAIPTPPILADDVRSYDQLIARMRSEKVYRVFIKPNFGSGAAGVLALSLHPGDNRQVLYCAIQVAGNRLVNSKHIIRYENSDDITLIVNAILQQENIIECWLAKARVGNKSYDLRIVYVNGEIVWRVVRTSSQPITNLHLQNEAIRFADLNLPAEKVTEIDTLCLNAMKLYPDVHIAGIDVLLTQNLTPYIIEINGQGDLIYQDTCEQNIIYQRQIQVMREHHV</sequence>
<evidence type="ECO:0000256" key="1">
    <source>
        <dbReference type="ARBA" id="ARBA00023211"/>
    </source>
</evidence>
<dbReference type="GO" id="GO:0005524">
    <property type="term" value="F:ATP binding"/>
    <property type="evidence" value="ECO:0007669"/>
    <property type="project" value="UniProtKB-UniRule"/>
</dbReference>
<dbReference type="GO" id="GO:0005737">
    <property type="term" value="C:cytoplasm"/>
    <property type="evidence" value="ECO:0007669"/>
    <property type="project" value="TreeGrafter"/>
</dbReference>
<evidence type="ECO:0000256" key="2">
    <source>
        <dbReference type="PROSITE-ProRule" id="PRU00409"/>
    </source>
</evidence>
<dbReference type="InterPro" id="IPR011761">
    <property type="entry name" value="ATP-grasp"/>
</dbReference>
<dbReference type="Proteomes" id="UP000000745">
    <property type="component" value="Chromosome"/>
</dbReference>
<dbReference type="Gene3D" id="3.30.470.20">
    <property type="entry name" value="ATP-grasp fold, B domain"/>
    <property type="match status" value="1"/>
</dbReference>
<dbReference type="GO" id="GO:0018169">
    <property type="term" value="F:ribosomal S6-glutamic acid ligase activity"/>
    <property type="evidence" value="ECO:0007669"/>
    <property type="project" value="TreeGrafter"/>
</dbReference>
<dbReference type="PROSITE" id="PS50975">
    <property type="entry name" value="ATP_GRASP"/>
    <property type="match status" value="1"/>
</dbReference>
<keyword evidence="1" id="KW-0464">Manganese</keyword>
<keyword evidence="5" id="KW-1185">Reference proteome</keyword>